<dbReference type="AlphaFoldDB" id="A0AA37WVF9"/>
<feature type="signal peptide" evidence="1">
    <location>
        <begin position="1"/>
        <end position="19"/>
    </location>
</feature>
<dbReference type="EMBL" id="BSPO01000001">
    <property type="protein sequence ID" value="GLS82503.1"/>
    <property type="molecule type" value="Genomic_DNA"/>
</dbReference>
<gene>
    <name evidence="2" type="ORF">GCM10007894_04800</name>
</gene>
<organism evidence="2 3">
    <name type="scientific">Paraferrimonas haliotis</name>
    <dbReference type="NCBI Taxonomy" id="2013866"/>
    <lineage>
        <taxon>Bacteria</taxon>
        <taxon>Pseudomonadati</taxon>
        <taxon>Pseudomonadota</taxon>
        <taxon>Gammaproteobacteria</taxon>
        <taxon>Alteromonadales</taxon>
        <taxon>Ferrimonadaceae</taxon>
        <taxon>Paraferrimonas</taxon>
    </lineage>
</organism>
<comment type="caution">
    <text evidence="2">The sequence shown here is derived from an EMBL/GenBank/DDBJ whole genome shotgun (WGS) entry which is preliminary data.</text>
</comment>
<dbReference type="Proteomes" id="UP001157439">
    <property type="component" value="Unassembled WGS sequence"/>
</dbReference>
<protein>
    <submittedName>
        <fullName evidence="2">Uncharacterized protein</fullName>
    </submittedName>
</protein>
<evidence type="ECO:0000313" key="3">
    <source>
        <dbReference type="Proteomes" id="UP001157439"/>
    </source>
</evidence>
<keyword evidence="3" id="KW-1185">Reference proteome</keyword>
<keyword evidence="1" id="KW-0732">Signal</keyword>
<reference evidence="2 3" key="1">
    <citation type="journal article" date="2014" name="Int. J. Syst. Evol. Microbiol.">
        <title>Complete genome sequence of Corynebacterium casei LMG S-19264T (=DSM 44701T), isolated from a smear-ripened cheese.</title>
        <authorList>
            <consortium name="US DOE Joint Genome Institute (JGI-PGF)"/>
            <person name="Walter F."/>
            <person name="Albersmeier A."/>
            <person name="Kalinowski J."/>
            <person name="Ruckert C."/>
        </authorList>
    </citation>
    <scope>NUCLEOTIDE SEQUENCE [LARGE SCALE GENOMIC DNA]</scope>
    <source>
        <strain evidence="2 3">NBRC 112785</strain>
    </source>
</reference>
<accession>A0AA37WVF9</accession>
<sequence>MRLVITVAALVALSAPAQAQLLHCSEDVKGSVCQAYLEGKVAGALAYKDKFGKKKADASTDFSNRALSYRAGNRFKQANQQYCQDRIPQPQVLVDGLTDAILAKEIQTEEELTLGLRGLLDCQRLSQ</sequence>
<evidence type="ECO:0000313" key="2">
    <source>
        <dbReference type="EMBL" id="GLS82503.1"/>
    </source>
</evidence>
<name>A0AA37WVF9_9GAMM</name>
<dbReference type="RefSeq" id="WP_095498051.1">
    <property type="nucleotide sequence ID" value="NZ_BSPO01000001.1"/>
</dbReference>
<evidence type="ECO:0000256" key="1">
    <source>
        <dbReference type="SAM" id="SignalP"/>
    </source>
</evidence>
<proteinExistence type="predicted"/>
<feature type="chain" id="PRO_5041413627" evidence="1">
    <location>
        <begin position="20"/>
        <end position="127"/>
    </location>
</feature>